<evidence type="ECO:0000256" key="2">
    <source>
        <dbReference type="ARBA" id="ARBA00022692"/>
    </source>
</evidence>
<proteinExistence type="predicted"/>
<evidence type="ECO:0000313" key="8">
    <source>
        <dbReference type="EMBL" id="MCP3425349.1"/>
    </source>
</evidence>
<dbReference type="InterPro" id="IPR013525">
    <property type="entry name" value="ABC2_TM"/>
</dbReference>
<dbReference type="NCBIfam" id="TIGR03062">
    <property type="entry name" value="pip_yhgE_Cterm"/>
    <property type="match status" value="1"/>
</dbReference>
<dbReference type="InterPro" id="IPR017500">
    <property type="entry name" value="Phage_infect_YhgE_N"/>
</dbReference>
<keyword evidence="9" id="KW-1185">Reference proteome</keyword>
<accession>A0A9X2KI07</accession>
<dbReference type="InterPro" id="IPR051328">
    <property type="entry name" value="T7SS_ABC-Transporter"/>
</dbReference>
<evidence type="ECO:0000313" key="9">
    <source>
        <dbReference type="Proteomes" id="UP001139502"/>
    </source>
</evidence>
<dbReference type="NCBIfam" id="TIGR03057">
    <property type="entry name" value="xxxLxxG_by_4"/>
    <property type="match status" value="7"/>
</dbReference>
<feature type="transmembrane region" description="Helical" evidence="6">
    <location>
        <begin position="727"/>
        <end position="746"/>
    </location>
</feature>
<feature type="region of interest" description="Disordered" evidence="5">
    <location>
        <begin position="530"/>
        <end position="611"/>
    </location>
</feature>
<dbReference type="InterPro" id="IPR017501">
    <property type="entry name" value="Phage_infect_YhgE_C"/>
</dbReference>
<dbReference type="Proteomes" id="UP001139502">
    <property type="component" value="Unassembled WGS sequence"/>
</dbReference>
<feature type="domain" description="ABC-2 type transporter transmembrane" evidence="7">
    <location>
        <begin position="619"/>
        <end position="800"/>
    </location>
</feature>
<feature type="transmembrane region" description="Helical" evidence="6">
    <location>
        <begin position="662"/>
        <end position="685"/>
    </location>
</feature>
<sequence>MTSLRVALTELKRFSGGVLPKLVMIALACIPLLYGGMYLYSNWDPYGNVDRVSGALVMEDEGATTSDGERVDTGASVADELRSSADFDWQDAPTRDDAVREVSAGDVDFALVIPSDFSERLLSTSRFAPGADGTPGEVDPQQAGLEVITNDANNYLLTSIVTRAGATVRDSVSQQVGEETAGTMLAEFTTIHGQLSDATDGSQQVTDGAVGLSDAVDRLKDGTSSLASGATQLDDGARALLDGEDQLVDGSRSALDGAQRLDDGARTLSDGAATLAGGTSALAQGADELHGGTGELSTGASRLAEGTSSLSDGAGQLSDGAAALDGTLEQSGLGTLAGDLDAVCADLSRANDAEPTGRLGADASQAVLSEVGGVATQRVQALVSDGTLTQEQADALVGSLTDDDARTRLADAATSGLDDLEQTPLGSGLQRFRDSGCATDGTSRLAGQIDGLTGAVSQLSAGASGVAQGARDADDAARQLADGAGALDGKTGELADGARQVDQGAQDLSTGASDLSGGTGELASGAQQLLDGQEGARDGARQLADGTGEAVSGSSQLDEGAGQLRDGSGQLRDGSQQLTDALRDGAGQVPDLGSSDRDALSSVMSDPVSDEHDSLAGAGTYGEGMGPFFMILALWIGLLMAGQFLRAGNSRALASNASSLRIALGAWAPFALVGLVQGVLLFAVVKFALGFDMAHPWLAFWFLCFVSVVFSAICQGLIALLDAPGKLVVLILLVLQLVTAGGMMPYQTLPAPLAWMHDVLPMSHALTGFRRLAYGIDTAAVWPTVALLAGFLLLGLAFGVLGAVKDRTWTLKRLDPEVEL</sequence>
<dbReference type="PANTHER" id="PTHR43077">
    <property type="entry name" value="TRANSPORT PERMEASE YVFS-RELATED"/>
    <property type="match status" value="1"/>
</dbReference>
<keyword evidence="3 6" id="KW-1133">Transmembrane helix</keyword>
<dbReference type="NCBIfam" id="TIGR03061">
    <property type="entry name" value="pip_yhgE_Nterm"/>
    <property type="match status" value="1"/>
</dbReference>
<evidence type="ECO:0000256" key="5">
    <source>
        <dbReference type="SAM" id="MobiDB-lite"/>
    </source>
</evidence>
<feature type="transmembrane region" description="Helical" evidence="6">
    <location>
        <begin position="624"/>
        <end position="641"/>
    </location>
</feature>
<dbReference type="Gene3D" id="3.40.1710.10">
    <property type="entry name" value="abc type-2 transporter like domain"/>
    <property type="match status" value="1"/>
</dbReference>
<dbReference type="InterPro" id="IPR023908">
    <property type="entry name" value="xxxLxxG_rpt"/>
</dbReference>
<protein>
    <submittedName>
        <fullName evidence="8">YhgE/Pip domain-containing protein</fullName>
    </submittedName>
</protein>
<dbReference type="AlphaFoldDB" id="A0A9X2KI07"/>
<keyword evidence="2 6" id="KW-0812">Transmembrane</keyword>
<feature type="transmembrane region" description="Helical" evidence="6">
    <location>
        <begin position="780"/>
        <end position="804"/>
    </location>
</feature>
<evidence type="ECO:0000256" key="4">
    <source>
        <dbReference type="ARBA" id="ARBA00023136"/>
    </source>
</evidence>
<feature type="transmembrane region" description="Helical" evidence="6">
    <location>
        <begin position="21"/>
        <end position="40"/>
    </location>
</feature>
<gene>
    <name evidence="8" type="ORF">NBM05_04770</name>
</gene>
<organism evidence="8 9">
    <name type="scientific">Rothia santali</name>
    <dbReference type="NCBI Taxonomy" id="2949643"/>
    <lineage>
        <taxon>Bacteria</taxon>
        <taxon>Bacillati</taxon>
        <taxon>Actinomycetota</taxon>
        <taxon>Actinomycetes</taxon>
        <taxon>Micrococcales</taxon>
        <taxon>Micrococcaceae</taxon>
        <taxon>Rothia</taxon>
    </lineage>
</organism>
<dbReference type="GO" id="GO:0016020">
    <property type="term" value="C:membrane"/>
    <property type="evidence" value="ECO:0007669"/>
    <property type="project" value="UniProtKB-SubCell"/>
</dbReference>
<keyword evidence="4 6" id="KW-0472">Membrane</keyword>
<name>A0A9X2KI07_9MICC</name>
<evidence type="ECO:0000256" key="6">
    <source>
        <dbReference type="SAM" id="Phobius"/>
    </source>
</evidence>
<feature type="region of interest" description="Disordered" evidence="5">
    <location>
        <begin position="501"/>
        <end position="520"/>
    </location>
</feature>
<dbReference type="Pfam" id="PF12698">
    <property type="entry name" value="ABC2_membrane_3"/>
    <property type="match status" value="1"/>
</dbReference>
<dbReference type="PANTHER" id="PTHR43077:SF5">
    <property type="entry name" value="PHAGE INFECTION PROTEIN"/>
    <property type="match status" value="1"/>
</dbReference>
<dbReference type="EMBL" id="JANAFB010000008">
    <property type="protein sequence ID" value="MCP3425349.1"/>
    <property type="molecule type" value="Genomic_DNA"/>
</dbReference>
<comment type="caution">
    <text evidence="8">The sequence shown here is derived from an EMBL/GenBank/DDBJ whole genome shotgun (WGS) entry which is preliminary data.</text>
</comment>
<reference evidence="8" key="1">
    <citation type="submission" date="2022-06" db="EMBL/GenBank/DDBJ databases">
        <title>Rothia sp. isolated from sandalwood seedling.</title>
        <authorList>
            <person name="Tuikhar N."/>
            <person name="Kirdat K."/>
            <person name="Thorat V."/>
            <person name="Swetha P."/>
            <person name="Padma S."/>
            <person name="Sundararaj R."/>
            <person name="Yadav A."/>
        </authorList>
    </citation>
    <scope>NUCLEOTIDE SEQUENCE</scope>
    <source>
        <strain evidence="8">AR01</strain>
    </source>
</reference>
<dbReference type="Gene3D" id="1.10.287.950">
    <property type="entry name" value="Methyl-accepting chemotaxis protein"/>
    <property type="match status" value="1"/>
</dbReference>
<comment type="subcellular location">
    <subcellularLocation>
        <location evidence="1">Membrane</location>
        <topology evidence="1">Multi-pass membrane protein</topology>
    </subcellularLocation>
</comment>
<evidence type="ECO:0000256" key="1">
    <source>
        <dbReference type="ARBA" id="ARBA00004141"/>
    </source>
</evidence>
<dbReference type="RefSeq" id="WP_254165500.1">
    <property type="nucleotide sequence ID" value="NZ_JANAFB010000008.1"/>
</dbReference>
<feature type="transmembrane region" description="Helical" evidence="6">
    <location>
        <begin position="697"/>
        <end position="720"/>
    </location>
</feature>
<dbReference type="GO" id="GO:0140359">
    <property type="term" value="F:ABC-type transporter activity"/>
    <property type="evidence" value="ECO:0007669"/>
    <property type="project" value="InterPro"/>
</dbReference>
<evidence type="ECO:0000259" key="7">
    <source>
        <dbReference type="Pfam" id="PF12698"/>
    </source>
</evidence>
<evidence type="ECO:0000256" key="3">
    <source>
        <dbReference type="ARBA" id="ARBA00022989"/>
    </source>
</evidence>